<dbReference type="KEGG" id="yey:Y11_27061"/>
<dbReference type="Gene3D" id="1.10.1070.20">
    <property type="match status" value="1"/>
</dbReference>
<dbReference type="Pfam" id="PF13657">
    <property type="entry name" value="Couple_hipA"/>
    <property type="match status" value="1"/>
</dbReference>
<dbReference type="HOGENOM" id="CLU_041102_1_0_6"/>
<dbReference type="InterPro" id="IPR012893">
    <property type="entry name" value="HipA-like_C"/>
</dbReference>
<dbReference type="GO" id="GO:0004674">
    <property type="term" value="F:protein serine/threonine kinase activity"/>
    <property type="evidence" value="ECO:0007669"/>
    <property type="project" value="TreeGrafter"/>
</dbReference>
<feature type="domain" description="HipA N-terminal subdomain 1" evidence="5">
    <location>
        <begin position="23"/>
        <end position="121"/>
    </location>
</feature>
<dbReference type="PANTHER" id="PTHR37419">
    <property type="entry name" value="SERINE/THREONINE-PROTEIN KINASE TOXIN HIPA"/>
    <property type="match status" value="1"/>
</dbReference>
<organism evidence="6 7">
    <name type="scientific">Yersinia enterocolitica subsp. palearctica serotype O:3 (strain DSM 13030 / CIP 106945 / Y11)</name>
    <dbReference type="NCBI Taxonomy" id="930944"/>
    <lineage>
        <taxon>Bacteria</taxon>
        <taxon>Pseudomonadati</taxon>
        <taxon>Pseudomonadota</taxon>
        <taxon>Gammaproteobacteria</taxon>
        <taxon>Enterobacterales</taxon>
        <taxon>Yersiniaceae</taxon>
        <taxon>Yersinia</taxon>
    </lineage>
</organism>
<gene>
    <name evidence="6" type="ordered locus">Y11_27061</name>
</gene>
<dbReference type="EMBL" id="FR729477">
    <property type="protein sequence ID" value="CBY25475.1"/>
    <property type="molecule type" value="Genomic_DNA"/>
</dbReference>
<comment type="similarity">
    <text evidence="1">Belongs to the HipA Ser/Thr kinase family.</text>
</comment>
<evidence type="ECO:0000256" key="1">
    <source>
        <dbReference type="ARBA" id="ARBA00010164"/>
    </source>
</evidence>
<proteinExistence type="inferred from homology"/>
<keyword evidence="3" id="KW-0418">Kinase</keyword>
<dbReference type="InterPro" id="IPR017508">
    <property type="entry name" value="HipA_N1"/>
</dbReference>
<sequence>MTQFVPIKKLDIFRRLSNNERVLTGVLAQNSQGVYFQYDSDYLLNYPGLSPFNLPFDSELHQAPREPHQGLHGVFTDSLPDGWGSLLMNRVFRQHGILPHQLTAMDRLAYIGNRGMGALEYCPTSDYATQDNSNWIDVVTLGEEAQLLYDGQTETVLAQLANAGSSGGARPKAQIYLQRDNTTLASTIEKSGLEPWLVKFTSASLDLGHEEGLCEAAYLTMAAQAGIDVPQWQLITPPEKSPAIAWLALRRFDCSPQHGRYHFHSLAGLLDVDFRTPAVDYETLIKASQILCNSPVAGQKQFARAIFNLFSLNQDDHSKNWAFLQQDNGEWQLAPFYDVTFSPTPYGEHSTSFVGYGKNPPLKAIQQLAAQANFENYAHAQEVIEKVVSAIHNWQNTAMHLNIKAETRKLIAARLNDVYQQNKPVLSK</sequence>
<dbReference type="PANTHER" id="PTHR37419:SF8">
    <property type="entry name" value="TOXIN YJJJ"/>
    <property type="match status" value="1"/>
</dbReference>
<dbReference type="PATRIC" id="fig|930944.6.peg.2693"/>
<dbReference type="AlphaFoldDB" id="A0A0H3NX97"/>
<dbReference type="RefSeq" id="WP_005163164.1">
    <property type="nucleotide sequence ID" value="NC_017564.1"/>
</dbReference>
<dbReference type="Proteomes" id="UP000008084">
    <property type="component" value="Chromosome"/>
</dbReference>
<protein>
    <submittedName>
        <fullName evidence="6">Hipa protein</fullName>
    </submittedName>
</protein>
<dbReference type="InterPro" id="IPR052028">
    <property type="entry name" value="HipA_Ser/Thr_kinase"/>
</dbReference>
<name>A0A0H3NX97_YERE1</name>
<keyword evidence="2" id="KW-0808">Transferase</keyword>
<dbReference type="Pfam" id="PF07804">
    <property type="entry name" value="HipA_C"/>
    <property type="match status" value="1"/>
</dbReference>
<accession>A0A0H3NX97</accession>
<reference evidence="6 7" key="1">
    <citation type="journal article" date="2011" name="J. Bacteriol.">
        <title>Complete genome sequence of Yersinia enterocolitica subsp. palearctica serogroup O:3.</title>
        <authorList>
            <person name="Batzilla J."/>
            <person name="Hoper D."/>
            <person name="Antonenka U."/>
            <person name="Heesemann J."/>
            <person name="Rakin A."/>
        </authorList>
    </citation>
    <scope>NUCLEOTIDE SEQUENCE [LARGE SCALE GENOMIC DNA]</scope>
    <source>
        <strain evidence="7">DSM 13030 / CIP 106945 / Y11</strain>
    </source>
</reference>
<evidence type="ECO:0000313" key="7">
    <source>
        <dbReference type="Proteomes" id="UP000008084"/>
    </source>
</evidence>
<evidence type="ECO:0000259" key="4">
    <source>
        <dbReference type="Pfam" id="PF07804"/>
    </source>
</evidence>
<evidence type="ECO:0000256" key="2">
    <source>
        <dbReference type="ARBA" id="ARBA00022679"/>
    </source>
</evidence>
<evidence type="ECO:0000313" key="6">
    <source>
        <dbReference type="EMBL" id="CBY25475.1"/>
    </source>
</evidence>
<dbReference type="GeneID" id="31410686"/>
<evidence type="ECO:0000259" key="5">
    <source>
        <dbReference type="Pfam" id="PF13657"/>
    </source>
</evidence>
<dbReference type="GO" id="GO:0005829">
    <property type="term" value="C:cytosol"/>
    <property type="evidence" value="ECO:0007669"/>
    <property type="project" value="TreeGrafter"/>
</dbReference>
<evidence type="ECO:0000256" key="3">
    <source>
        <dbReference type="ARBA" id="ARBA00022777"/>
    </source>
</evidence>
<feature type="domain" description="HipA-like C-terminal" evidence="4">
    <location>
        <begin position="165"/>
        <end position="393"/>
    </location>
</feature>